<dbReference type="UniPathway" id="UPA00138"/>
<comment type="pathway">
    <text evidence="3">Carbohydrate biosynthesis; gluconeogenesis.</text>
</comment>
<evidence type="ECO:0000256" key="14">
    <source>
        <dbReference type="ARBA" id="ARBA00047700"/>
    </source>
</evidence>
<dbReference type="GO" id="GO:0046872">
    <property type="term" value="F:metal ion binding"/>
    <property type="evidence" value="ECO:0007669"/>
    <property type="project" value="UniProtKB-KW"/>
</dbReference>
<proteinExistence type="inferred from homology"/>
<keyword evidence="12" id="KW-0460">Magnesium</keyword>
<dbReference type="Gene3D" id="3.30.470.20">
    <property type="entry name" value="ATP-grasp fold, B domain"/>
    <property type="match status" value="1"/>
</dbReference>
<dbReference type="Pfam" id="PF01326">
    <property type="entry name" value="PPDK_N"/>
    <property type="match status" value="1"/>
</dbReference>
<keyword evidence="10" id="KW-0418">Kinase</keyword>
<comment type="similarity">
    <text evidence="4">Belongs to the PEP-utilizing enzyme family.</text>
</comment>
<dbReference type="GO" id="GO:0008986">
    <property type="term" value="F:pyruvate, water dikinase activity"/>
    <property type="evidence" value="ECO:0007669"/>
    <property type="project" value="UniProtKB-EC"/>
</dbReference>
<reference evidence="16" key="1">
    <citation type="journal article" date="2020" name="mSystems">
        <title>Genome- and Community-Level Interaction Insights into Carbon Utilization and Element Cycling Functions of Hydrothermarchaeota in Hydrothermal Sediment.</title>
        <authorList>
            <person name="Zhou Z."/>
            <person name="Liu Y."/>
            <person name="Xu W."/>
            <person name="Pan J."/>
            <person name="Luo Z.H."/>
            <person name="Li M."/>
        </authorList>
    </citation>
    <scope>NUCLEOTIDE SEQUENCE [LARGE SCALE GENOMIC DNA]</scope>
    <source>
        <strain evidence="16">SpSt-34</strain>
    </source>
</reference>
<keyword evidence="11" id="KW-0067">ATP-binding</keyword>
<dbReference type="GO" id="GO:0005524">
    <property type="term" value="F:ATP binding"/>
    <property type="evidence" value="ECO:0007669"/>
    <property type="project" value="UniProtKB-KW"/>
</dbReference>
<evidence type="ECO:0000313" key="16">
    <source>
        <dbReference type="EMBL" id="HEN27245.1"/>
    </source>
</evidence>
<sequence length="348" mass="38675">MEGNRIILWFEESGKDLANLIGKKCANLCEMTKLGLRVPPGFAISIEVYKKFVKETGVLKKMQEYVETLGDIKEKGIGIFEEMSHVLRSMIEEAEMPSDLERDITAYYEALCKKVGIPEVPVSVRSAGVESRPGMFETYLNVKGAKEVIEKVKKVWASAYTPRAIAFRVNKGLPVLGDELGVAVVKMVNAKAAGVCFTVEPVKGDASKILIEANWGLGEGVVNGGEAVDRYIVDKNSLEILEKVPGWKAKCVFMGEKGVEWQEVPPEKRTALCLSDEEVQEIAQLGIVLEKHFGTPQDVEWAIDEDLPFPQNVFLLQTRPAKAVEKKSVEDVKLKIIAERLKDIAFKF</sequence>
<dbReference type="PANTHER" id="PTHR43030:SF1">
    <property type="entry name" value="PHOSPHOENOLPYRUVATE SYNTHASE"/>
    <property type="match status" value="1"/>
</dbReference>
<evidence type="ECO:0000256" key="12">
    <source>
        <dbReference type="ARBA" id="ARBA00022842"/>
    </source>
</evidence>
<keyword evidence="9" id="KW-0547">Nucleotide-binding</keyword>
<dbReference type="InterPro" id="IPR013815">
    <property type="entry name" value="ATP_grasp_subdomain_1"/>
</dbReference>
<evidence type="ECO:0000256" key="11">
    <source>
        <dbReference type="ARBA" id="ARBA00022840"/>
    </source>
</evidence>
<keyword evidence="7" id="KW-0808">Transferase</keyword>
<feature type="domain" description="Pyruvate phosphate dikinase AMP/ATP-binding" evidence="15">
    <location>
        <begin position="19"/>
        <end position="332"/>
    </location>
</feature>
<comment type="function">
    <text evidence="2">Catalyzes the phosphorylation of pyruvate to phosphoenolpyruvate.</text>
</comment>
<evidence type="ECO:0000256" key="3">
    <source>
        <dbReference type="ARBA" id="ARBA00004742"/>
    </source>
</evidence>
<evidence type="ECO:0000256" key="5">
    <source>
        <dbReference type="ARBA" id="ARBA00011996"/>
    </source>
</evidence>
<comment type="caution">
    <text evidence="16">The sequence shown here is derived from an EMBL/GenBank/DDBJ whole genome shotgun (WGS) entry which is preliminary data.</text>
</comment>
<evidence type="ECO:0000256" key="10">
    <source>
        <dbReference type="ARBA" id="ARBA00022777"/>
    </source>
</evidence>
<evidence type="ECO:0000256" key="8">
    <source>
        <dbReference type="ARBA" id="ARBA00022723"/>
    </source>
</evidence>
<dbReference type="AlphaFoldDB" id="A0A7C2K3N3"/>
<comment type="catalytic activity">
    <reaction evidence="14">
        <text>pyruvate + ATP + H2O = phosphoenolpyruvate + AMP + phosphate + 2 H(+)</text>
        <dbReference type="Rhea" id="RHEA:11364"/>
        <dbReference type="ChEBI" id="CHEBI:15361"/>
        <dbReference type="ChEBI" id="CHEBI:15377"/>
        <dbReference type="ChEBI" id="CHEBI:15378"/>
        <dbReference type="ChEBI" id="CHEBI:30616"/>
        <dbReference type="ChEBI" id="CHEBI:43474"/>
        <dbReference type="ChEBI" id="CHEBI:58702"/>
        <dbReference type="ChEBI" id="CHEBI:456215"/>
        <dbReference type="EC" id="2.7.9.2"/>
    </reaction>
</comment>
<evidence type="ECO:0000256" key="1">
    <source>
        <dbReference type="ARBA" id="ARBA00001946"/>
    </source>
</evidence>
<protein>
    <recommendedName>
        <fullName evidence="6">Phosphoenolpyruvate synthase</fullName>
        <ecNumber evidence="5">2.7.9.2</ecNumber>
    </recommendedName>
    <alternativeName>
        <fullName evidence="13">Pyruvate, water dikinase</fullName>
    </alternativeName>
</protein>
<organism evidence="16">
    <name type="scientific">candidate division WOR-3 bacterium</name>
    <dbReference type="NCBI Taxonomy" id="2052148"/>
    <lineage>
        <taxon>Bacteria</taxon>
        <taxon>Bacteria division WOR-3</taxon>
    </lineage>
</organism>
<dbReference type="Gene3D" id="3.30.1490.20">
    <property type="entry name" value="ATP-grasp fold, A domain"/>
    <property type="match status" value="1"/>
</dbReference>
<comment type="cofactor">
    <cofactor evidence="1">
        <name>Mg(2+)</name>
        <dbReference type="ChEBI" id="CHEBI:18420"/>
    </cofactor>
</comment>
<dbReference type="InterPro" id="IPR006319">
    <property type="entry name" value="PEP_synth"/>
</dbReference>
<dbReference type="EC" id="2.7.9.2" evidence="5"/>
<dbReference type="SUPFAM" id="SSF56059">
    <property type="entry name" value="Glutathione synthetase ATP-binding domain-like"/>
    <property type="match status" value="1"/>
</dbReference>
<dbReference type="GO" id="GO:0006094">
    <property type="term" value="P:gluconeogenesis"/>
    <property type="evidence" value="ECO:0007669"/>
    <property type="project" value="UniProtKB-UniPathway"/>
</dbReference>
<keyword evidence="8" id="KW-0479">Metal-binding</keyword>
<evidence type="ECO:0000256" key="4">
    <source>
        <dbReference type="ARBA" id="ARBA00007837"/>
    </source>
</evidence>
<dbReference type="EMBL" id="DSOL01000026">
    <property type="protein sequence ID" value="HEN27245.1"/>
    <property type="molecule type" value="Genomic_DNA"/>
</dbReference>
<dbReference type="PANTHER" id="PTHR43030">
    <property type="entry name" value="PHOSPHOENOLPYRUVATE SYNTHASE"/>
    <property type="match status" value="1"/>
</dbReference>
<evidence type="ECO:0000256" key="9">
    <source>
        <dbReference type="ARBA" id="ARBA00022741"/>
    </source>
</evidence>
<evidence type="ECO:0000259" key="15">
    <source>
        <dbReference type="Pfam" id="PF01326"/>
    </source>
</evidence>
<dbReference type="InterPro" id="IPR002192">
    <property type="entry name" value="PPDK_AMP/ATP-bd"/>
</dbReference>
<evidence type="ECO:0000256" key="2">
    <source>
        <dbReference type="ARBA" id="ARBA00002988"/>
    </source>
</evidence>
<evidence type="ECO:0000256" key="6">
    <source>
        <dbReference type="ARBA" id="ARBA00021623"/>
    </source>
</evidence>
<accession>A0A7C2K3N3</accession>
<gene>
    <name evidence="16" type="ORF">ENQ77_00965</name>
</gene>
<evidence type="ECO:0000256" key="7">
    <source>
        <dbReference type="ARBA" id="ARBA00022679"/>
    </source>
</evidence>
<name>A0A7C2K3N3_UNCW3</name>
<evidence type="ECO:0000256" key="13">
    <source>
        <dbReference type="ARBA" id="ARBA00033470"/>
    </source>
</evidence>